<keyword evidence="2" id="KW-0677">Repeat</keyword>
<dbReference type="Gene3D" id="2.130.10.10">
    <property type="entry name" value="YVTN repeat-like/Quinoprotein amine dehydrogenase"/>
    <property type="match status" value="1"/>
</dbReference>
<dbReference type="SUPFAM" id="SSF50998">
    <property type="entry name" value="Quinoprotein alcohol dehydrogenase-like"/>
    <property type="match status" value="1"/>
</dbReference>
<accession>A0A183KZU2</accession>
<dbReference type="InterPro" id="IPR011047">
    <property type="entry name" value="Quinoprotein_ADH-like_sf"/>
</dbReference>
<dbReference type="Proteomes" id="UP000279833">
    <property type="component" value="Unassembled WGS sequence"/>
</dbReference>
<evidence type="ECO:0000313" key="5">
    <source>
        <dbReference type="WBParaSite" id="SCUD_0002059301-mRNA-1"/>
    </source>
</evidence>
<dbReference type="Pfam" id="PF00400">
    <property type="entry name" value="WD40"/>
    <property type="match status" value="1"/>
</dbReference>
<dbReference type="InterPro" id="IPR001680">
    <property type="entry name" value="WD40_rpt"/>
</dbReference>
<name>A0A183KZU2_9TREM</name>
<protein>
    <submittedName>
        <fullName evidence="5">WD_REPEATS_REGION domain-containing protein</fullName>
    </submittedName>
</protein>
<evidence type="ECO:0000256" key="1">
    <source>
        <dbReference type="ARBA" id="ARBA00022574"/>
    </source>
</evidence>
<dbReference type="InterPro" id="IPR050349">
    <property type="entry name" value="WD_LIS1/nudF_dynein_reg"/>
</dbReference>
<organism evidence="5">
    <name type="scientific">Schistosoma curassoni</name>
    <dbReference type="NCBI Taxonomy" id="6186"/>
    <lineage>
        <taxon>Eukaryota</taxon>
        <taxon>Metazoa</taxon>
        <taxon>Spiralia</taxon>
        <taxon>Lophotrochozoa</taxon>
        <taxon>Platyhelminthes</taxon>
        <taxon>Trematoda</taxon>
        <taxon>Digenea</taxon>
        <taxon>Strigeidida</taxon>
        <taxon>Schistosomatoidea</taxon>
        <taxon>Schistosomatidae</taxon>
        <taxon>Schistosoma</taxon>
    </lineage>
</organism>
<keyword evidence="1" id="KW-0853">WD repeat</keyword>
<dbReference type="EMBL" id="UZAK01044619">
    <property type="protein sequence ID" value="VDP72726.1"/>
    <property type="molecule type" value="Genomic_DNA"/>
</dbReference>
<keyword evidence="4" id="KW-1185">Reference proteome</keyword>
<reference evidence="5" key="1">
    <citation type="submission" date="2016-06" db="UniProtKB">
        <authorList>
            <consortium name="WormBaseParasite"/>
        </authorList>
    </citation>
    <scope>IDENTIFICATION</scope>
</reference>
<evidence type="ECO:0000313" key="3">
    <source>
        <dbReference type="EMBL" id="VDP72726.1"/>
    </source>
</evidence>
<dbReference type="STRING" id="6186.A0A183KZU2"/>
<dbReference type="WBParaSite" id="SCUD_0002059301-mRNA-1">
    <property type="protein sequence ID" value="SCUD_0002059301-mRNA-1"/>
    <property type="gene ID" value="SCUD_0002059301"/>
</dbReference>
<dbReference type="AlphaFoldDB" id="A0A183KZU2"/>
<proteinExistence type="predicted"/>
<evidence type="ECO:0000256" key="2">
    <source>
        <dbReference type="ARBA" id="ARBA00022737"/>
    </source>
</evidence>
<gene>
    <name evidence="3" type="ORF">SCUD_LOCUS20590</name>
</gene>
<evidence type="ECO:0000313" key="4">
    <source>
        <dbReference type="Proteomes" id="UP000279833"/>
    </source>
</evidence>
<dbReference type="PANTHER" id="PTHR44129">
    <property type="entry name" value="WD REPEAT-CONTAINING PROTEIN POP1"/>
    <property type="match status" value="1"/>
</dbReference>
<dbReference type="InterPro" id="IPR015943">
    <property type="entry name" value="WD40/YVTN_repeat-like_dom_sf"/>
</dbReference>
<sequence length="234" mass="26462">AWYLSDACHKISNPTIPCVNIYPTECFPKHHSDIQSLNGSVHDQKIKSDVQTGYMNDAFPNNNNSVVTWSTCRLIERSQHPFVCDYRTRSLKRRSSLDKKENKMLVWFTSGRDGRVFGRELFLPGDNRSVTVNEENKSGVESDRWKLDLDAHTPMTITNADISLSGHWLVTGSADKTAKVWLLPSGTLAFDTGMHPMCVRSVAFQPVVELDDELIMVTGDDEGTLRVWRLTAQM</sequence>
<reference evidence="3 4" key="2">
    <citation type="submission" date="2018-11" db="EMBL/GenBank/DDBJ databases">
        <authorList>
            <consortium name="Pathogen Informatics"/>
        </authorList>
    </citation>
    <scope>NUCLEOTIDE SEQUENCE [LARGE SCALE GENOMIC DNA]</scope>
    <source>
        <strain evidence="3">Dakar</strain>
        <strain evidence="4">Dakar, Senegal</strain>
    </source>
</reference>